<dbReference type="Pfam" id="PF03968">
    <property type="entry name" value="LptD_N"/>
    <property type="match status" value="1"/>
</dbReference>
<dbReference type="EMBL" id="ASHL01000006">
    <property type="protein sequence ID" value="EPD12843.1"/>
    <property type="molecule type" value="Genomic_DNA"/>
</dbReference>
<comment type="caution">
    <text evidence="4">Lacks conserved residue(s) required for the propagation of feature annotation.</text>
</comment>
<evidence type="ECO:0000313" key="8">
    <source>
        <dbReference type="EMBL" id="EPD12843.1"/>
    </source>
</evidence>
<comment type="subunit">
    <text evidence="4">Component of the lipopolysaccharide transport and assembly complex. Interacts with LptE and LptA.</text>
</comment>
<evidence type="ECO:0000259" key="7">
    <source>
        <dbReference type="Pfam" id="PF04453"/>
    </source>
</evidence>
<accession>A0AB33Z0Y7</accession>
<comment type="similarity">
    <text evidence="4">Belongs to the LptD family.</text>
</comment>
<evidence type="ECO:0000313" key="9">
    <source>
        <dbReference type="Proteomes" id="UP000015462"/>
    </source>
</evidence>
<keyword evidence="2 4" id="KW-0472">Membrane</keyword>
<sequence>MRVNISKKLHAIVEDKHHSMRFYTTYVRLKQKGSAIICSYKHFLLALVLLLMASQAFGFSNSQWDCKLANDGQTWDCSASTKPIEKSAKVDSPQQPSKDQTTVADNTTDKPAPPSVPRVRVAGQPKVIQTNKKAPTQTQVTTLKNTGSWDCKTGENGTWDCSQTSAPSTMVATLDNRQSIALYDDNAGRVRNNALFHQMVRQLKVDPWDTCEVTTDSLRESRNSIQQNRLNSEVNIQSDYAEVLDKSNAKFSGDVLVNRADQSITADQLTYNNQQESASASGDVFYQENGFALHSDQAELQLAKDTGQFKNNQFILETTHARGSTQTTTLVNRNITQSTNVTYTTCAPSVSDWELQARTLELNKETGRGTGRDVWVEVFDIPLLYTPYISFPIDDRRQSGVLTPTFGSSDTTGVDFSLPYYWNIAPNYDATITPRIMSNRGFMLGGEFRYLTGSSEGQVSAEILSDTETSDLRGQFSLQNQSTITSRLSSDIDLNYISDDDYFEDFGNSLISSSNRYLKSQASLNYRADHWSLLTKIDNYDSIDESLSSTDRPHRRLPQILFNLRETELFGIAKMDMRNEFVYFQHGSDVDAKRADIHPGISVPLRNASGFITPRLSLRHTEYRLSDQASTINSVQSRTLPILSVDSGLFFERNLNFASGMIQTLEPRVYYLYVPHEDQDDIPLFDTSEYDFSFNQLFRENRFSGADRVADANQLTLAVTSRFIEPDSGSERLRASIGTIVYFDDLNVQLKQNDKPITDDTSDLVTEVSAKITNTWSARSALQYDPHAGKTEKATLGLHYRDGANRLFNATYRSRYEGTTDFRGNSNDIEQTDLSFKWPISKEWSTVGRWNYSQEHNLALDTFLGLEKDTCCWRLRVIARRYVNDAIDEEPKEGIFFQFELKGLTSFGEKLDSFLEEGILGYQIPEQ</sequence>
<organism evidence="8 9">
    <name type="scientific">Cycloclasticus pugetii</name>
    <dbReference type="NCBI Taxonomy" id="34068"/>
    <lineage>
        <taxon>Bacteria</taxon>
        <taxon>Pseudomonadati</taxon>
        <taxon>Pseudomonadota</taxon>
        <taxon>Gammaproteobacteria</taxon>
        <taxon>Thiotrichales</taxon>
        <taxon>Piscirickettsiaceae</taxon>
        <taxon>Cycloclasticus</taxon>
    </lineage>
</organism>
<dbReference type="GO" id="GO:0043165">
    <property type="term" value="P:Gram-negative-bacterium-type cell outer membrane assembly"/>
    <property type="evidence" value="ECO:0007669"/>
    <property type="project" value="UniProtKB-UniRule"/>
</dbReference>
<evidence type="ECO:0000256" key="5">
    <source>
        <dbReference type="SAM" id="MobiDB-lite"/>
    </source>
</evidence>
<feature type="compositionally biased region" description="Polar residues" evidence="5">
    <location>
        <begin position="92"/>
        <end position="106"/>
    </location>
</feature>
<dbReference type="InterPro" id="IPR007543">
    <property type="entry name" value="LptD_C"/>
</dbReference>
<dbReference type="GO" id="GO:0015920">
    <property type="term" value="P:lipopolysaccharide transport"/>
    <property type="evidence" value="ECO:0007669"/>
    <property type="project" value="InterPro"/>
</dbReference>
<dbReference type="GO" id="GO:1990351">
    <property type="term" value="C:transporter complex"/>
    <property type="evidence" value="ECO:0007669"/>
    <property type="project" value="TreeGrafter"/>
</dbReference>
<dbReference type="InterPro" id="IPR050218">
    <property type="entry name" value="LptD"/>
</dbReference>
<dbReference type="Proteomes" id="UP000015462">
    <property type="component" value="Unassembled WGS sequence"/>
</dbReference>
<protein>
    <recommendedName>
        <fullName evidence="4">LPS-assembly protein LptD</fullName>
    </recommendedName>
</protein>
<dbReference type="Gene3D" id="2.60.450.10">
    <property type="entry name" value="Lipopolysaccharide (LPS) transport protein A like domain"/>
    <property type="match status" value="1"/>
</dbReference>
<dbReference type="AlphaFoldDB" id="A0AB33Z0Y7"/>
<dbReference type="HAMAP" id="MF_01411">
    <property type="entry name" value="LPS_assembly_LptD"/>
    <property type="match status" value="1"/>
</dbReference>
<keyword evidence="3 4" id="KW-0998">Cell outer membrane</keyword>
<evidence type="ECO:0000256" key="2">
    <source>
        <dbReference type="ARBA" id="ARBA00023136"/>
    </source>
</evidence>
<dbReference type="PANTHER" id="PTHR30189">
    <property type="entry name" value="LPS-ASSEMBLY PROTEIN"/>
    <property type="match status" value="1"/>
</dbReference>
<keyword evidence="9" id="KW-1185">Reference proteome</keyword>
<evidence type="ECO:0000256" key="3">
    <source>
        <dbReference type="ARBA" id="ARBA00023237"/>
    </source>
</evidence>
<dbReference type="GO" id="GO:0009279">
    <property type="term" value="C:cell outer membrane"/>
    <property type="evidence" value="ECO:0007669"/>
    <property type="project" value="UniProtKB-SubCell"/>
</dbReference>
<evidence type="ECO:0000256" key="4">
    <source>
        <dbReference type="HAMAP-Rule" id="MF_01411"/>
    </source>
</evidence>
<comment type="function">
    <text evidence="4">Together with LptE, is involved in the assembly of lipopolysaccharide (LPS) at the surface of the outer membrane.</text>
</comment>
<feature type="domain" description="Organic solvent tolerance-like N-terminal" evidence="6">
    <location>
        <begin position="235"/>
        <end position="367"/>
    </location>
</feature>
<comment type="caution">
    <text evidence="8">The sequence shown here is derived from an EMBL/GenBank/DDBJ whole genome shotgun (WGS) entry which is preliminary data.</text>
</comment>
<proteinExistence type="inferred from homology"/>
<dbReference type="InterPro" id="IPR005653">
    <property type="entry name" value="OstA-like_N"/>
</dbReference>
<dbReference type="PANTHER" id="PTHR30189:SF1">
    <property type="entry name" value="LPS-ASSEMBLY PROTEIN LPTD"/>
    <property type="match status" value="1"/>
</dbReference>
<dbReference type="Pfam" id="PF04453">
    <property type="entry name" value="LptD"/>
    <property type="match status" value="1"/>
</dbReference>
<evidence type="ECO:0000259" key="6">
    <source>
        <dbReference type="Pfam" id="PF03968"/>
    </source>
</evidence>
<reference evidence="8 9" key="1">
    <citation type="journal article" date="2013" name="Genome Announc.">
        <title>Genome Sequence of the Pyrene- and Fluoranthene-Degrading Bacterium Cycloclasticus sp. Strain PY97M.</title>
        <authorList>
            <person name="Cui Z."/>
            <person name="Xu G."/>
            <person name="Li Q."/>
            <person name="Gao W."/>
            <person name="Zheng L."/>
        </authorList>
    </citation>
    <scope>NUCLEOTIDE SEQUENCE [LARGE SCALE GENOMIC DNA]</scope>
    <source>
        <strain evidence="8 9">PY97M</strain>
    </source>
</reference>
<dbReference type="InterPro" id="IPR020889">
    <property type="entry name" value="LipoPS_assembly_LptD"/>
</dbReference>
<gene>
    <name evidence="4" type="primary">lptD</name>
    <name evidence="8" type="ORF">L196_08236</name>
</gene>
<feature type="region of interest" description="Disordered" evidence="5">
    <location>
        <begin position="84"/>
        <end position="125"/>
    </location>
</feature>
<evidence type="ECO:0000256" key="1">
    <source>
        <dbReference type="ARBA" id="ARBA00022729"/>
    </source>
</evidence>
<comment type="subcellular location">
    <subcellularLocation>
        <location evidence="4">Cell outer membrane</location>
    </subcellularLocation>
</comment>
<feature type="domain" description="LptD C-terminal" evidence="7">
    <location>
        <begin position="473"/>
        <end position="844"/>
    </location>
</feature>
<keyword evidence="1 4" id="KW-0732">Signal</keyword>
<name>A0AB33Z0Y7_9GAMM</name>